<dbReference type="GO" id="GO:0140359">
    <property type="term" value="F:ABC-type transporter activity"/>
    <property type="evidence" value="ECO:0007669"/>
    <property type="project" value="InterPro"/>
</dbReference>
<dbReference type="InterPro" id="IPR000412">
    <property type="entry name" value="ABC_2_transport"/>
</dbReference>
<keyword evidence="7 10" id="KW-1133">Transmembrane helix</keyword>
<evidence type="ECO:0000256" key="5">
    <source>
        <dbReference type="ARBA" id="ARBA00022519"/>
    </source>
</evidence>
<dbReference type="EMBL" id="PDJG01000001">
    <property type="protein sequence ID" value="PFG32366.1"/>
    <property type="molecule type" value="Genomic_DNA"/>
</dbReference>
<proteinExistence type="inferred from homology"/>
<dbReference type="GO" id="GO:0015920">
    <property type="term" value="P:lipopolysaccharide transport"/>
    <property type="evidence" value="ECO:0007669"/>
    <property type="project" value="TreeGrafter"/>
</dbReference>
<feature type="transmembrane region" description="Helical" evidence="10">
    <location>
        <begin position="241"/>
        <end position="261"/>
    </location>
</feature>
<evidence type="ECO:0000256" key="8">
    <source>
        <dbReference type="ARBA" id="ARBA00023136"/>
    </source>
</evidence>
<organism evidence="12 13">
    <name type="scientific">Sanguibacter antarcticus</name>
    <dbReference type="NCBI Taxonomy" id="372484"/>
    <lineage>
        <taxon>Bacteria</taxon>
        <taxon>Bacillati</taxon>
        <taxon>Actinomycetota</taxon>
        <taxon>Actinomycetes</taxon>
        <taxon>Micrococcales</taxon>
        <taxon>Sanguibacteraceae</taxon>
        <taxon>Sanguibacter</taxon>
    </lineage>
</organism>
<gene>
    <name evidence="12" type="ORF">ATL42_0190</name>
</gene>
<comment type="similarity">
    <text evidence="2 10">Belongs to the ABC-2 integral membrane protein family.</text>
</comment>
<keyword evidence="5" id="KW-0997">Cell inner membrane</keyword>
<dbReference type="PRINTS" id="PR00164">
    <property type="entry name" value="ABC2TRNSPORT"/>
</dbReference>
<feature type="transmembrane region" description="Helical" evidence="10">
    <location>
        <begin position="184"/>
        <end position="205"/>
    </location>
</feature>
<evidence type="ECO:0000256" key="4">
    <source>
        <dbReference type="ARBA" id="ARBA00022475"/>
    </source>
</evidence>
<name>A0A2A9E162_9MICO</name>
<feature type="transmembrane region" description="Helical" evidence="10">
    <location>
        <begin position="117"/>
        <end position="145"/>
    </location>
</feature>
<evidence type="ECO:0000256" key="10">
    <source>
        <dbReference type="RuleBase" id="RU361157"/>
    </source>
</evidence>
<evidence type="ECO:0000259" key="11">
    <source>
        <dbReference type="PROSITE" id="PS51012"/>
    </source>
</evidence>
<keyword evidence="9" id="KW-0046">Antibiotic resistance</keyword>
<dbReference type="PANTHER" id="PTHR30413:SF8">
    <property type="entry name" value="TRANSPORT PERMEASE PROTEIN"/>
    <property type="match status" value="1"/>
</dbReference>
<keyword evidence="8 10" id="KW-0472">Membrane</keyword>
<dbReference type="InterPro" id="IPR047817">
    <property type="entry name" value="ABC2_TM_bact-type"/>
</dbReference>
<comment type="caution">
    <text evidence="12">The sequence shown here is derived from an EMBL/GenBank/DDBJ whole genome shotgun (WGS) entry which is preliminary data.</text>
</comment>
<keyword evidence="6 10" id="KW-0812">Transmembrane</keyword>
<keyword evidence="3 10" id="KW-0813">Transport</keyword>
<evidence type="ECO:0000256" key="6">
    <source>
        <dbReference type="ARBA" id="ARBA00022692"/>
    </source>
</evidence>
<evidence type="ECO:0000313" key="13">
    <source>
        <dbReference type="Proteomes" id="UP000225548"/>
    </source>
</evidence>
<dbReference type="Proteomes" id="UP000225548">
    <property type="component" value="Unassembled WGS sequence"/>
</dbReference>
<sequence length="272" mass="29615">MGTIVITPPRRFSLPRVPELWEAREVLYQFGRRDVILRYRQTAVGVTWVLLQPVVAAGIFSVVFGRVAGLDSGGVPYFLFSYTGMLAWNLFAGVITRAAPSLVSNQALVSKVFFPRMLVPLATTLSVLLDFVVALGLGAVLLVVYDVTPGWAVLLLPAWVVLMVLLGAGIGLAASAVMVKYRDVAYIVPWLVQVLLFAAPVAYALDSVPANLQPLYSLNPLTWLLEEFRWSLLGTPAPEPWQIGASVVVCVGVFVAGALVFQQLEREFADVI</sequence>
<dbReference type="Pfam" id="PF01061">
    <property type="entry name" value="ABC2_membrane"/>
    <property type="match status" value="1"/>
</dbReference>
<evidence type="ECO:0000256" key="2">
    <source>
        <dbReference type="ARBA" id="ARBA00007783"/>
    </source>
</evidence>
<dbReference type="AlphaFoldDB" id="A0A2A9E162"/>
<keyword evidence="13" id="KW-1185">Reference proteome</keyword>
<feature type="transmembrane region" description="Helical" evidence="10">
    <location>
        <begin position="151"/>
        <end position="177"/>
    </location>
</feature>
<dbReference type="RefSeq" id="WP_098453749.1">
    <property type="nucleotide sequence ID" value="NZ_PDJG01000001.1"/>
</dbReference>
<dbReference type="OrthoDB" id="9789409at2"/>
<feature type="transmembrane region" description="Helical" evidence="10">
    <location>
        <begin position="42"/>
        <end position="65"/>
    </location>
</feature>
<protein>
    <recommendedName>
        <fullName evidence="10">Transport permease protein</fullName>
    </recommendedName>
</protein>
<accession>A0A2A9E162</accession>
<feature type="domain" description="ABC transmembrane type-2" evidence="11">
    <location>
        <begin position="44"/>
        <end position="264"/>
    </location>
</feature>
<dbReference type="GO" id="GO:0046677">
    <property type="term" value="P:response to antibiotic"/>
    <property type="evidence" value="ECO:0007669"/>
    <property type="project" value="UniProtKB-KW"/>
</dbReference>
<dbReference type="PROSITE" id="PS51012">
    <property type="entry name" value="ABC_TM2"/>
    <property type="match status" value="1"/>
</dbReference>
<keyword evidence="4 10" id="KW-1003">Cell membrane</keyword>
<evidence type="ECO:0000256" key="3">
    <source>
        <dbReference type="ARBA" id="ARBA00022448"/>
    </source>
</evidence>
<comment type="subcellular location">
    <subcellularLocation>
        <location evidence="1">Cell inner membrane</location>
        <topology evidence="1">Multi-pass membrane protein</topology>
    </subcellularLocation>
    <subcellularLocation>
        <location evidence="10">Cell membrane</location>
        <topology evidence="10">Multi-pass membrane protein</topology>
    </subcellularLocation>
</comment>
<evidence type="ECO:0000313" key="12">
    <source>
        <dbReference type="EMBL" id="PFG32366.1"/>
    </source>
</evidence>
<dbReference type="PANTHER" id="PTHR30413">
    <property type="entry name" value="INNER MEMBRANE TRANSPORT PERMEASE"/>
    <property type="match status" value="1"/>
</dbReference>
<dbReference type="GO" id="GO:0043190">
    <property type="term" value="C:ATP-binding cassette (ABC) transporter complex"/>
    <property type="evidence" value="ECO:0007669"/>
    <property type="project" value="InterPro"/>
</dbReference>
<evidence type="ECO:0000256" key="1">
    <source>
        <dbReference type="ARBA" id="ARBA00004429"/>
    </source>
</evidence>
<evidence type="ECO:0000256" key="9">
    <source>
        <dbReference type="ARBA" id="ARBA00023251"/>
    </source>
</evidence>
<evidence type="ECO:0000256" key="7">
    <source>
        <dbReference type="ARBA" id="ARBA00022989"/>
    </source>
</evidence>
<dbReference type="InterPro" id="IPR013525">
    <property type="entry name" value="ABC2_TM"/>
</dbReference>
<reference evidence="12 13" key="1">
    <citation type="submission" date="2017-10" db="EMBL/GenBank/DDBJ databases">
        <title>Sequencing the genomes of 1000 actinobacteria strains.</title>
        <authorList>
            <person name="Klenk H.-P."/>
        </authorList>
    </citation>
    <scope>NUCLEOTIDE SEQUENCE [LARGE SCALE GENOMIC DNA]</scope>
    <source>
        <strain evidence="12 13">DSM 18966</strain>
    </source>
</reference>
<feature type="transmembrane region" description="Helical" evidence="10">
    <location>
        <begin position="77"/>
        <end position="96"/>
    </location>
</feature>